<keyword evidence="2" id="KW-1185">Reference proteome</keyword>
<accession>A0A5B0GG70</accession>
<dbReference type="Gene3D" id="1.10.1040.10">
    <property type="entry name" value="N-(1-d-carboxylethyl)-l-norvaline Dehydrogenase, domain 2"/>
    <property type="match status" value="1"/>
</dbReference>
<name>A0A5B0GG70_9BURK</name>
<dbReference type="AlphaFoldDB" id="A0A5B0GG70"/>
<reference evidence="1 2" key="1">
    <citation type="submission" date="2019-08" db="EMBL/GenBank/DDBJ databases">
        <title>Paraburkholderia sp. DCY113.</title>
        <authorList>
            <person name="Kang J."/>
        </authorList>
    </citation>
    <scope>NUCLEOTIDE SEQUENCE [LARGE SCALE GENOMIC DNA]</scope>
    <source>
        <strain evidence="1 2">DCY113</strain>
    </source>
</reference>
<sequence>MTPEISRDVNRGGPMKYAHTIGVAKMLADIRQFAQDDRVSSRPSPLIVDLVEPGVTLQSLNLAA</sequence>
<evidence type="ECO:0000313" key="2">
    <source>
        <dbReference type="Proteomes" id="UP000325273"/>
    </source>
</evidence>
<dbReference type="Proteomes" id="UP000325273">
    <property type="component" value="Unassembled WGS sequence"/>
</dbReference>
<comment type="caution">
    <text evidence="1">The sequence shown here is derived from an EMBL/GenBank/DDBJ whole genome shotgun (WGS) entry which is preliminary data.</text>
</comment>
<dbReference type="InterPro" id="IPR013328">
    <property type="entry name" value="6PGD_dom2"/>
</dbReference>
<organism evidence="1 2">
    <name type="scientific">Paraburkholderia panacisoli</name>
    <dbReference type="NCBI Taxonomy" id="2603818"/>
    <lineage>
        <taxon>Bacteria</taxon>
        <taxon>Pseudomonadati</taxon>
        <taxon>Pseudomonadota</taxon>
        <taxon>Betaproteobacteria</taxon>
        <taxon>Burkholderiales</taxon>
        <taxon>Burkholderiaceae</taxon>
        <taxon>Paraburkholderia</taxon>
    </lineage>
</organism>
<proteinExistence type="predicted"/>
<dbReference type="EMBL" id="VTUZ01000041">
    <property type="protein sequence ID" value="KAA1001661.1"/>
    <property type="molecule type" value="Genomic_DNA"/>
</dbReference>
<evidence type="ECO:0000313" key="1">
    <source>
        <dbReference type="EMBL" id="KAA1001661.1"/>
    </source>
</evidence>
<dbReference type="RefSeq" id="WP_149675008.1">
    <property type="nucleotide sequence ID" value="NZ_VTUZ01000041.1"/>
</dbReference>
<gene>
    <name evidence="1" type="ORF">FVF58_39045</name>
</gene>
<protein>
    <submittedName>
        <fullName evidence="1">Uncharacterized protein</fullName>
    </submittedName>
</protein>